<organism evidence="2 3">
    <name type="scientific">Ophiocordyceps sinensis</name>
    <dbReference type="NCBI Taxonomy" id="72228"/>
    <lineage>
        <taxon>Eukaryota</taxon>
        <taxon>Fungi</taxon>
        <taxon>Dikarya</taxon>
        <taxon>Ascomycota</taxon>
        <taxon>Pezizomycotina</taxon>
        <taxon>Sordariomycetes</taxon>
        <taxon>Hypocreomycetidae</taxon>
        <taxon>Hypocreales</taxon>
        <taxon>Ophiocordycipitaceae</taxon>
        <taxon>Ophiocordyceps</taxon>
    </lineage>
</organism>
<evidence type="ECO:0000313" key="2">
    <source>
        <dbReference type="EMBL" id="KAF4509043.1"/>
    </source>
</evidence>
<evidence type="ECO:0000256" key="1">
    <source>
        <dbReference type="SAM" id="MobiDB-lite"/>
    </source>
</evidence>
<feature type="compositionally biased region" description="Polar residues" evidence="1">
    <location>
        <begin position="1"/>
        <end position="10"/>
    </location>
</feature>
<dbReference type="Proteomes" id="UP000557566">
    <property type="component" value="Unassembled WGS sequence"/>
</dbReference>
<feature type="compositionally biased region" description="Low complexity" evidence="1">
    <location>
        <begin position="11"/>
        <end position="30"/>
    </location>
</feature>
<dbReference type="PANTHER" id="PTHR35179:SF1">
    <property type="entry name" value="INTEGRAL MEMBRANE PROTEIN"/>
    <property type="match status" value="1"/>
</dbReference>
<comment type="caution">
    <text evidence="2">The sequence shown here is derived from an EMBL/GenBank/DDBJ whole genome shotgun (WGS) entry which is preliminary data.</text>
</comment>
<evidence type="ECO:0008006" key="4">
    <source>
        <dbReference type="Google" id="ProtNLM"/>
    </source>
</evidence>
<keyword evidence="3" id="KW-1185">Reference proteome</keyword>
<evidence type="ECO:0000313" key="3">
    <source>
        <dbReference type="Proteomes" id="UP000557566"/>
    </source>
</evidence>
<feature type="compositionally biased region" description="Basic and acidic residues" evidence="1">
    <location>
        <begin position="33"/>
        <end position="44"/>
    </location>
</feature>
<reference evidence="2 3" key="1">
    <citation type="journal article" date="2020" name="Genome Biol. Evol.">
        <title>A new high-quality draft genome assembly of the Chinese cordyceps Ophiocordyceps sinensis.</title>
        <authorList>
            <person name="Shu R."/>
            <person name="Zhang J."/>
            <person name="Meng Q."/>
            <person name="Zhang H."/>
            <person name="Zhou G."/>
            <person name="Li M."/>
            <person name="Wu P."/>
            <person name="Zhao Y."/>
            <person name="Chen C."/>
            <person name="Qin Q."/>
        </authorList>
    </citation>
    <scope>NUCLEOTIDE SEQUENCE [LARGE SCALE GENOMIC DNA]</scope>
    <source>
        <strain evidence="2 3">IOZ07</strain>
    </source>
</reference>
<feature type="region of interest" description="Disordered" evidence="1">
    <location>
        <begin position="1"/>
        <end position="57"/>
    </location>
</feature>
<dbReference type="OrthoDB" id="420564at2759"/>
<proteinExistence type="predicted"/>
<dbReference type="AlphaFoldDB" id="A0A8H4V5U0"/>
<dbReference type="EMBL" id="JAAVMX010000005">
    <property type="protein sequence ID" value="KAF4509043.1"/>
    <property type="molecule type" value="Genomic_DNA"/>
</dbReference>
<sequence length="448" mass="49432">MDSQYGGTSFSSRGASQHAAQGASQLAAPSQPDPREHAHQDSQEGKSFPRVGKGKSFRWGGRRKTVREWLWEGVVNPSVGYGICAAALWPSPMPVTSRSGFQVLGSYSWQVNGKTSYKVPGSAPVWQQGIQLPIQLQKDCVTHPRRASSGPVAQHPFEPLFEATRTMSPSFRFDDVDIVVSRNSLRRLLDFCGHGYRWGFRLELLMVHNTLFIERCEMHPEFLTGQGGSRGFGHNFERAFTKFPSGENNNAGYHRCLRYHIGDLNCAVQFEVDARFGEPETTKIDAEAEDVGLSLARLTLAETKGGGGVSKESSLAPQSAVIEAKTLLADRDWDRDLPQLWFGRVPWLMIGRHDAGLFTSVDVVDTGPRLAEWEEDSQPQLRKLATLLTQLRQAVTMFGGRNCAAIHQPGGLSGPVIYVCESKLGRRALPDDFIQHAWAPAKGATGEI</sequence>
<name>A0A8H4V5U0_9HYPO</name>
<dbReference type="PANTHER" id="PTHR35179">
    <property type="entry name" value="PROTEIN CBG02620"/>
    <property type="match status" value="1"/>
</dbReference>
<accession>A0A8H4V5U0</accession>
<gene>
    <name evidence="2" type="ORF">G6O67_005353</name>
</gene>
<protein>
    <recommendedName>
        <fullName evidence="4">Geranylgeranyl pyrophosphate synthetase</fullName>
    </recommendedName>
</protein>